<dbReference type="InterPro" id="IPR021136">
    <property type="entry name" value="Flagellar_hook_control-like_C"/>
</dbReference>
<dbReference type="Gene3D" id="3.30.750.140">
    <property type="match status" value="1"/>
</dbReference>
<dbReference type="OrthoDB" id="1792985at2"/>
<feature type="region of interest" description="Disordered" evidence="1">
    <location>
        <begin position="143"/>
        <end position="163"/>
    </location>
</feature>
<feature type="region of interest" description="Disordered" evidence="1">
    <location>
        <begin position="41"/>
        <end position="74"/>
    </location>
</feature>
<keyword evidence="4" id="KW-1185">Reference proteome</keyword>
<feature type="compositionally biased region" description="Polar residues" evidence="1">
    <location>
        <begin position="54"/>
        <end position="63"/>
    </location>
</feature>
<dbReference type="Proteomes" id="UP000235547">
    <property type="component" value="Unassembled WGS sequence"/>
</dbReference>
<feature type="region of interest" description="Disordered" evidence="1">
    <location>
        <begin position="210"/>
        <end position="292"/>
    </location>
</feature>
<sequence>MTIPLLLATSHGQTQAPAERAGKGGNGGFSLDLAGAGATAAQAKRPVASPGTYPGTSFGTSPTPDTPPARAVPATAGTAGNAQVLPGNPALAEIAERMALILSAGNTAGGQGPQGGHHSITNAEAIDGLAALQGVQLTLPLNAAGSHGAPTGTPGEPPSNAISEDLGQEALDQTARETELAAQVLADKPQSDANLNGQMLPSTQVLAGQASAEQRLAGQHQANDLAERARSAEARQANPALQAGRDGLEMIRAAGERAAAQQGEPQLADSAPKATTLPDGALRSGESSRESFSTLLASQANGSANSADATFASTTHPSAQGTAATNGQVSLSAPLGSQAWPQQFTQQLSHQFGQQMHLLGQRGGEQRIELHLNPAELGPLTVSLKVSEQAAQAQFLSAHAPVRSAVEQALPQLREALAEQGISLGDTSVGEQRGQQSPEGELARRGRPGSGAMGEGAEDASGAAATAAPMTADISLDGRVDLYA</sequence>
<comment type="caution">
    <text evidence="3">The sequence shown here is derived from an EMBL/GenBank/DDBJ whole genome shotgun (WGS) entry which is preliminary data.</text>
</comment>
<dbReference type="PANTHER" id="PTHR37533">
    <property type="entry name" value="FLAGELLAR HOOK-LENGTH CONTROL PROTEIN"/>
    <property type="match status" value="1"/>
</dbReference>
<feature type="compositionally biased region" description="Polar residues" evidence="1">
    <location>
        <begin position="425"/>
        <end position="438"/>
    </location>
</feature>
<dbReference type="RefSeq" id="WP_102586754.1">
    <property type="nucleotide sequence ID" value="NZ_BNAE01000002.1"/>
</dbReference>
<proteinExistence type="predicted"/>
<reference evidence="3 4" key="1">
    <citation type="submission" date="2018-01" db="EMBL/GenBank/DDBJ databases">
        <title>Halomonas endophytica sp. nov., isolated from storage liquid in the stems of Populus euphratica.</title>
        <authorList>
            <person name="Chen C."/>
        </authorList>
    </citation>
    <scope>NUCLEOTIDE SEQUENCE [LARGE SCALE GENOMIC DNA]</scope>
    <source>
        <strain evidence="3 4">BZ-SZ-XJ27</strain>
    </source>
</reference>
<feature type="compositionally biased region" description="Low complexity" evidence="1">
    <location>
        <begin position="459"/>
        <end position="471"/>
    </location>
</feature>
<feature type="region of interest" description="Disordered" evidence="1">
    <location>
        <begin position="424"/>
        <end position="471"/>
    </location>
</feature>
<protein>
    <recommendedName>
        <fullName evidence="2">Flagellar hook-length control protein-like C-terminal domain-containing protein</fullName>
    </recommendedName>
</protein>
<feature type="domain" description="Flagellar hook-length control protein-like C-terminal" evidence="2">
    <location>
        <begin position="361"/>
        <end position="437"/>
    </location>
</feature>
<dbReference type="Pfam" id="PF02120">
    <property type="entry name" value="Flg_hook"/>
    <property type="match status" value="1"/>
</dbReference>
<dbReference type="CDD" id="cd17470">
    <property type="entry name" value="T3SS_Flik_C"/>
    <property type="match status" value="1"/>
</dbReference>
<evidence type="ECO:0000259" key="2">
    <source>
        <dbReference type="Pfam" id="PF02120"/>
    </source>
</evidence>
<evidence type="ECO:0000313" key="4">
    <source>
        <dbReference type="Proteomes" id="UP000235547"/>
    </source>
</evidence>
<evidence type="ECO:0000313" key="3">
    <source>
        <dbReference type="EMBL" id="PMR82083.1"/>
    </source>
</evidence>
<dbReference type="EMBL" id="PNRG01000005">
    <property type="protein sequence ID" value="PMR82083.1"/>
    <property type="molecule type" value="Genomic_DNA"/>
</dbReference>
<dbReference type="InterPro" id="IPR038610">
    <property type="entry name" value="FliK-like_C_sf"/>
</dbReference>
<gene>
    <name evidence="3" type="ORF">C1H70_02455</name>
</gene>
<dbReference type="AlphaFoldDB" id="A0A2N7UNQ6"/>
<feature type="compositionally biased region" description="Low complexity" evidence="1">
    <location>
        <begin position="252"/>
        <end position="264"/>
    </location>
</feature>
<name>A0A2N7UNQ6_9GAMM</name>
<feature type="region of interest" description="Disordered" evidence="1">
    <location>
        <begin position="1"/>
        <end position="29"/>
    </location>
</feature>
<dbReference type="PANTHER" id="PTHR37533:SF2">
    <property type="entry name" value="FLAGELLAR HOOK-LENGTH CONTROL PROTEIN"/>
    <property type="match status" value="1"/>
</dbReference>
<organism evidence="3 4">
    <name type="scientific">Halomonas urumqiensis</name>
    <dbReference type="NCBI Taxonomy" id="1684789"/>
    <lineage>
        <taxon>Bacteria</taxon>
        <taxon>Pseudomonadati</taxon>
        <taxon>Pseudomonadota</taxon>
        <taxon>Gammaproteobacteria</taxon>
        <taxon>Oceanospirillales</taxon>
        <taxon>Halomonadaceae</taxon>
        <taxon>Halomonas</taxon>
    </lineage>
</organism>
<evidence type="ECO:0000256" key="1">
    <source>
        <dbReference type="SAM" id="MobiDB-lite"/>
    </source>
</evidence>
<dbReference type="InterPro" id="IPR052563">
    <property type="entry name" value="FliK"/>
</dbReference>
<accession>A0A2N7UNQ6</accession>